<dbReference type="Proteomes" id="UP000681720">
    <property type="component" value="Unassembled WGS sequence"/>
</dbReference>
<gene>
    <name evidence="1" type="ORF">GIL414_LOCUS24552</name>
</gene>
<reference evidence="1" key="1">
    <citation type="submission" date="2021-02" db="EMBL/GenBank/DDBJ databases">
        <authorList>
            <person name="Nowell W R."/>
        </authorList>
    </citation>
    <scope>NUCLEOTIDE SEQUENCE</scope>
</reference>
<organism evidence="1 2">
    <name type="scientific">Rotaria magnacalcarata</name>
    <dbReference type="NCBI Taxonomy" id="392030"/>
    <lineage>
        <taxon>Eukaryota</taxon>
        <taxon>Metazoa</taxon>
        <taxon>Spiralia</taxon>
        <taxon>Gnathifera</taxon>
        <taxon>Rotifera</taxon>
        <taxon>Eurotatoria</taxon>
        <taxon>Bdelloidea</taxon>
        <taxon>Philodinida</taxon>
        <taxon>Philodinidae</taxon>
        <taxon>Rotaria</taxon>
    </lineage>
</organism>
<dbReference type="EMBL" id="CAJOBJ010030680">
    <property type="protein sequence ID" value="CAF4270925.1"/>
    <property type="molecule type" value="Genomic_DNA"/>
</dbReference>
<accession>A0A8S2T8A5</accession>
<name>A0A8S2T8A5_9BILA</name>
<comment type="caution">
    <text evidence="1">The sequence shown here is derived from an EMBL/GenBank/DDBJ whole genome shotgun (WGS) entry which is preliminary data.</text>
</comment>
<protein>
    <submittedName>
        <fullName evidence="1">Uncharacterized protein</fullName>
    </submittedName>
</protein>
<evidence type="ECO:0000313" key="2">
    <source>
        <dbReference type="Proteomes" id="UP000681720"/>
    </source>
</evidence>
<proteinExistence type="predicted"/>
<dbReference type="AlphaFoldDB" id="A0A8S2T8A5"/>
<evidence type="ECO:0000313" key="1">
    <source>
        <dbReference type="EMBL" id="CAF4270925.1"/>
    </source>
</evidence>
<sequence length="167" mass="19538">MELMPTKIPLSFQNHICIAQTSTRIQIVCYFRLLLDQQQFDHFFKHPFILHDLNNLQLLFDIINLVFFKFIINENEHDSNNIDNTNSVISSKDSSTRLNTAKTDKDKKKVNRTQLGTFGNISLLMKLFSITLMCMKSALSLISIQDSSKHIWKKHLNILNQHSMWIK</sequence>